<comment type="caution">
    <text evidence="5">The sequence shown here is derived from an EMBL/GenBank/DDBJ whole genome shotgun (WGS) entry which is preliminary data.</text>
</comment>
<dbReference type="GO" id="GO:0008984">
    <property type="term" value="F:protein-glutamate methylesterase activity"/>
    <property type="evidence" value="ECO:0007669"/>
    <property type="project" value="InterPro"/>
</dbReference>
<dbReference type="GO" id="GO:0005737">
    <property type="term" value="C:cytoplasm"/>
    <property type="evidence" value="ECO:0007669"/>
    <property type="project" value="InterPro"/>
</dbReference>
<evidence type="ECO:0000313" key="5">
    <source>
        <dbReference type="EMBL" id="NWH04446.1"/>
    </source>
</evidence>
<dbReference type="PANTHER" id="PTHR24422">
    <property type="entry name" value="CHEMOTAXIS PROTEIN METHYLTRANSFERASE"/>
    <property type="match status" value="1"/>
</dbReference>
<keyword evidence="6" id="KW-1185">Reference proteome</keyword>
<dbReference type="GO" id="GO:0000156">
    <property type="term" value="F:phosphorelay response regulator activity"/>
    <property type="evidence" value="ECO:0007669"/>
    <property type="project" value="InterPro"/>
</dbReference>
<accession>A0A850TAP3</accession>
<dbReference type="InterPro" id="IPR035909">
    <property type="entry name" value="CheB_C"/>
</dbReference>
<dbReference type="PANTHER" id="PTHR24422:SF27">
    <property type="entry name" value="PROTEIN-GLUTAMATE O-METHYLTRANSFERASE"/>
    <property type="match status" value="1"/>
</dbReference>
<feature type="active site" evidence="1">
    <location>
        <position position="138"/>
    </location>
</feature>
<sequence length="963" mass="109931">MKKGASDSPVVHYVGIGASAGGLEAIEEFFSHMPEKSNLAFIVVQHLSPDYKSLMVELLSKKTKIPVHRSADGMAVKPNNIYMIPPKKNLSIFHGRLVLKEKDNTRGINLPIDIFLRSLAEDKAERAIAIILSGTGSDGARGVRAIKEQGGMVMVQDETTCKFNGMPRAAVSTGVPDFILPPKNMPEQLMAYVGHPYVIGRKTNKTLLEDESGLSRIFTKLREKTKVDFTYYKPSTITRRIQRRMSVNQIDRLSDYVRYLEKYPVEIMTLYKELLIGVTSFFRDADAMEALMESLVDLIDQAKNRELRFWVTACSTGEEAYTIAILAKEAMQNLGVARDIKIFATDLDRDAIVHAGNGTYPESIAADLTPRMLGKYFYRKEEHYQIARHIREMVVFAQHNLVKDPPFTKIDMISCRNLLIYLQPILQQKAMEMFNFSLNPGGILFLGTSETIGDMDDCFETVHQRYNIYRSSGKQNSLMDPIGAVTENRPRQRTPSSFLFRETFRRFRHIENNDMMNRYMNVLENSFLPLSIIVNEQMDILHVFGNADAYFKVPSGRVEYNINKMAIKDLSIPLATGIQRVFRSGEELTYANIKIDGGLKSKKINLRIIPLPEKKDHENLVAVFFEEMKPPVCRDETAHEGIYDIGADVQQRIRDLEQELQFSNENLQATIEELETSNEELQATNEELLSSNEELQSTNEELQSTNEELFTVNSEYQNKIIELTEMNNDVENLLTGMGIEILILDENNDIRKNSPGLTRVFNILEKDIGRPISDLAHSIVDFNLMKAIESVQKNNKMVSVKRSLKDGSHFIIRILPYYIGPDSYSGTILTFFDESLQEKARVELKLLQELLLSLICEQNTSKIYIFKRRSNNQLILENFFPCLGPDSDNYLSSFKGKSFYRIWPEYKSLKIQSRIVRSMNENLIERIHIPVKKEGVSSADFIAFSLAEDRIALFLKNQPSVKN</sequence>
<evidence type="ECO:0000256" key="2">
    <source>
        <dbReference type="SAM" id="Coils"/>
    </source>
</evidence>
<dbReference type="GO" id="GO:0008757">
    <property type="term" value="F:S-adenosylmethionine-dependent methyltransferase activity"/>
    <property type="evidence" value="ECO:0007669"/>
    <property type="project" value="InterPro"/>
</dbReference>
<feature type="active site" evidence="1">
    <location>
        <position position="46"/>
    </location>
</feature>
<feature type="coiled-coil region" evidence="2">
    <location>
        <begin position="646"/>
        <end position="733"/>
    </location>
</feature>
<evidence type="ECO:0000313" key="6">
    <source>
        <dbReference type="Proteomes" id="UP000553343"/>
    </source>
</evidence>
<dbReference type="Proteomes" id="UP000553343">
    <property type="component" value="Unassembled WGS sequence"/>
</dbReference>
<dbReference type="SUPFAM" id="SSF53335">
    <property type="entry name" value="S-adenosyl-L-methionine-dependent methyltransferases"/>
    <property type="match status" value="1"/>
</dbReference>
<feature type="domain" description="CheR-type methyltransferase" evidence="4">
    <location>
        <begin position="202"/>
        <end position="474"/>
    </location>
</feature>
<dbReference type="InterPro" id="IPR050903">
    <property type="entry name" value="Bact_Chemotaxis_MeTrfase"/>
</dbReference>
<dbReference type="Pfam" id="PF01739">
    <property type="entry name" value="CheR"/>
    <property type="match status" value="1"/>
</dbReference>
<dbReference type="AlphaFoldDB" id="A0A850TAP3"/>
<feature type="active site" evidence="1">
    <location>
        <position position="19"/>
    </location>
</feature>
<organism evidence="5 6">
    <name type="scientific">Desulfobacter latus</name>
    <dbReference type="NCBI Taxonomy" id="2292"/>
    <lineage>
        <taxon>Bacteria</taxon>
        <taxon>Pseudomonadati</taxon>
        <taxon>Thermodesulfobacteriota</taxon>
        <taxon>Desulfobacteria</taxon>
        <taxon>Desulfobacterales</taxon>
        <taxon>Desulfobacteraceae</taxon>
        <taxon>Desulfobacter</taxon>
    </lineage>
</organism>
<keyword evidence="1" id="KW-0378">Hydrolase</keyword>
<dbReference type="InterPro" id="IPR000673">
    <property type="entry name" value="Sig_transdc_resp-reg_Me-estase"/>
</dbReference>
<evidence type="ECO:0000259" key="4">
    <source>
        <dbReference type="PROSITE" id="PS50123"/>
    </source>
</evidence>
<dbReference type="SUPFAM" id="SSF52738">
    <property type="entry name" value="Methylesterase CheB, C-terminal domain"/>
    <property type="match status" value="1"/>
</dbReference>
<evidence type="ECO:0000256" key="1">
    <source>
        <dbReference type="PROSITE-ProRule" id="PRU00050"/>
    </source>
</evidence>
<name>A0A850TAP3_9BACT</name>
<feature type="domain" description="CheB-type methylesterase" evidence="3">
    <location>
        <begin position="9"/>
        <end position="196"/>
    </location>
</feature>
<proteinExistence type="predicted"/>
<dbReference type="PRINTS" id="PR00996">
    <property type="entry name" value="CHERMTFRASE"/>
</dbReference>
<dbReference type="GO" id="GO:0006935">
    <property type="term" value="P:chemotaxis"/>
    <property type="evidence" value="ECO:0007669"/>
    <property type="project" value="UniProtKB-UniRule"/>
</dbReference>
<dbReference type="InterPro" id="IPR029063">
    <property type="entry name" value="SAM-dependent_MTases_sf"/>
</dbReference>
<dbReference type="Pfam" id="PF01339">
    <property type="entry name" value="CheB_methylest"/>
    <property type="match status" value="1"/>
</dbReference>
<dbReference type="RefSeq" id="WP_178365902.1">
    <property type="nucleotide sequence ID" value="NZ_JACADJ010000012.1"/>
</dbReference>
<dbReference type="EMBL" id="JACADJ010000012">
    <property type="protein sequence ID" value="NWH04446.1"/>
    <property type="molecule type" value="Genomic_DNA"/>
</dbReference>
<evidence type="ECO:0000259" key="3">
    <source>
        <dbReference type="PROSITE" id="PS50122"/>
    </source>
</evidence>
<dbReference type="SUPFAM" id="SSF47757">
    <property type="entry name" value="Chemotaxis receptor methyltransferase CheR, N-terminal domain"/>
    <property type="match status" value="1"/>
</dbReference>
<dbReference type="InterPro" id="IPR022642">
    <property type="entry name" value="CheR_C"/>
</dbReference>
<dbReference type="InterPro" id="IPR022641">
    <property type="entry name" value="CheR_N"/>
</dbReference>
<dbReference type="SMART" id="SM00138">
    <property type="entry name" value="MeTrc"/>
    <property type="match status" value="1"/>
</dbReference>
<dbReference type="PROSITE" id="PS50122">
    <property type="entry name" value="CHEB"/>
    <property type="match status" value="1"/>
</dbReference>
<dbReference type="Gene3D" id="3.40.50.180">
    <property type="entry name" value="Methylesterase CheB, C-terminal domain"/>
    <property type="match status" value="1"/>
</dbReference>
<keyword evidence="2" id="KW-0175">Coiled coil</keyword>
<dbReference type="CDD" id="cd16434">
    <property type="entry name" value="CheB-CheR_fusion"/>
    <property type="match status" value="1"/>
</dbReference>
<dbReference type="Pfam" id="PF03705">
    <property type="entry name" value="CheR_N"/>
    <property type="match status" value="1"/>
</dbReference>
<dbReference type="Gene3D" id="3.40.50.150">
    <property type="entry name" value="Vaccinia Virus protein VP39"/>
    <property type="match status" value="1"/>
</dbReference>
<reference evidence="5 6" key="1">
    <citation type="submission" date="2020-06" db="EMBL/GenBank/DDBJ databases">
        <title>High-quality draft genome of sulfate reducer Desulfobacter latus type strain AcrS2 isolated from marine sediment.</title>
        <authorList>
            <person name="Hoppe M."/>
            <person name="Larsen C.K."/>
            <person name="Marshall I.P.G."/>
            <person name="Schramm A."/>
            <person name="Marietou A.G."/>
        </authorList>
    </citation>
    <scope>NUCLEOTIDE SEQUENCE [LARGE SCALE GENOMIC DNA]</scope>
    <source>
        <strain evidence="5 6">AcRS2</strain>
    </source>
</reference>
<dbReference type="Pfam" id="PF13596">
    <property type="entry name" value="PAS_10"/>
    <property type="match status" value="1"/>
</dbReference>
<gene>
    <name evidence="5" type="ORF">HXW94_05480</name>
</gene>
<keyword evidence="1" id="KW-0145">Chemotaxis</keyword>
<protein>
    <submittedName>
        <fullName evidence="5">PAS domain-containing protein</fullName>
    </submittedName>
</protein>
<dbReference type="InterPro" id="IPR000780">
    <property type="entry name" value="CheR_MeTrfase"/>
</dbReference>
<dbReference type="PROSITE" id="PS50123">
    <property type="entry name" value="CHER"/>
    <property type="match status" value="1"/>
</dbReference>